<keyword evidence="6" id="KW-0597">Phosphoprotein</keyword>
<dbReference type="InterPro" id="IPR009057">
    <property type="entry name" value="Homeodomain-like_sf"/>
</dbReference>
<feature type="region of interest" description="Disordered" evidence="7">
    <location>
        <begin position="137"/>
        <end position="169"/>
    </location>
</feature>
<keyword evidence="3" id="KW-0238">DNA-binding</keyword>
<dbReference type="SMART" id="SM00342">
    <property type="entry name" value="HTH_ARAC"/>
    <property type="match status" value="1"/>
</dbReference>
<evidence type="ECO:0000256" key="6">
    <source>
        <dbReference type="PROSITE-ProRule" id="PRU00169"/>
    </source>
</evidence>
<dbReference type="GO" id="GO:0003700">
    <property type="term" value="F:DNA-binding transcription factor activity"/>
    <property type="evidence" value="ECO:0007669"/>
    <property type="project" value="InterPro"/>
</dbReference>
<evidence type="ECO:0000256" key="2">
    <source>
        <dbReference type="ARBA" id="ARBA00023015"/>
    </source>
</evidence>
<dbReference type="InterPro" id="IPR018062">
    <property type="entry name" value="HTH_AraC-typ_CS"/>
</dbReference>
<dbReference type="Proteomes" id="UP000708338">
    <property type="component" value="Unassembled WGS sequence"/>
</dbReference>
<feature type="compositionally biased region" description="Gly residues" evidence="7">
    <location>
        <begin position="137"/>
        <end position="150"/>
    </location>
</feature>
<dbReference type="SUPFAM" id="SSF52172">
    <property type="entry name" value="CheY-like"/>
    <property type="match status" value="1"/>
</dbReference>
<name>A0AA41K5U4_9FIRM</name>
<proteinExistence type="predicted"/>
<dbReference type="Pfam" id="PF12833">
    <property type="entry name" value="HTH_18"/>
    <property type="match status" value="1"/>
</dbReference>
<evidence type="ECO:0000256" key="3">
    <source>
        <dbReference type="ARBA" id="ARBA00023125"/>
    </source>
</evidence>
<feature type="domain" description="HTH araC/xylS-type" evidence="8">
    <location>
        <begin position="202"/>
        <end position="300"/>
    </location>
</feature>
<reference evidence="10" key="1">
    <citation type="journal article" date="2021" name="Gut Microbes">
        <title>A synthetic consortium of 100 gut commensals modulates the composition and function in a colon model of the microbiome of elderly subjects.</title>
        <authorList>
            <person name="Perez M."/>
            <person name="Ntemiri A."/>
            <person name="Tan H."/>
            <person name="Harris H.M.B."/>
            <person name="Roager H.M."/>
            <person name="Ribiere C."/>
            <person name="O'Toole P.W."/>
        </authorList>
    </citation>
    <scope>NUCLEOTIDE SEQUENCE</scope>
    <source>
        <strain evidence="10">MCC335</strain>
    </source>
</reference>
<evidence type="ECO:0000259" key="8">
    <source>
        <dbReference type="PROSITE" id="PS01124"/>
    </source>
</evidence>
<dbReference type="InterPro" id="IPR018060">
    <property type="entry name" value="HTH_AraC"/>
</dbReference>
<dbReference type="GO" id="GO:0000160">
    <property type="term" value="P:phosphorelay signal transduction system"/>
    <property type="evidence" value="ECO:0007669"/>
    <property type="project" value="InterPro"/>
</dbReference>
<dbReference type="PROSITE" id="PS01124">
    <property type="entry name" value="HTH_ARAC_FAMILY_2"/>
    <property type="match status" value="1"/>
</dbReference>
<comment type="function">
    <text evidence="5">May play the central regulatory role in sporulation. It may be an element of the effector pathway responsible for the activation of sporulation genes in response to nutritional stress. Spo0A may act in concert with spo0H (a sigma factor) to control the expression of some genes that are critical to the sporulation process.</text>
</comment>
<evidence type="ECO:0000313" key="11">
    <source>
        <dbReference type="Proteomes" id="UP000708338"/>
    </source>
</evidence>
<evidence type="ECO:0000256" key="4">
    <source>
        <dbReference type="ARBA" id="ARBA00023163"/>
    </source>
</evidence>
<evidence type="ECO:0000313" key="10">
    <source>
        <dbReference type="EMBL" id="MBT9810133.1"/>
    </source>
</evidence>
<protein>
    <recommendedName>
        <fullName evidence="1">Stage 0 sporulation protein A homolog</fullName>
    </recommendedName>
</protein>
<dbReference type="InterPro" id="IPR011006">
    <property type="entry name" value="CheY-like_superfamily"/>
</dbReference>
<comment type="caution">
    <text evidence="10">The sequence shown here is derived from an EMBL/GenBank/DDBJ whole genome shotgun (WGS) entry which is preliminary data.</text>
</comment>
<dbReference type="PANTHER" id="PTHR43280:SF28">
    <property type="entry name" value="HTH-TYPE TRANSCRIPTIONAL ACTIVATOR RHAS"/>
    <property type="match status" value="1"/>
</dbReference>
<gene>
    <name evidence="10" type="ORF">GPL26_10840</name>
</gene>
<dbReference type="Gene3D" id="1.10.10.60">
    <property type="entry name" value="Homeodomain-like"/>
    <property type="match status" value="2"/>
</dbReference>
<dbReference type="PRINTS" id="PR00032">
    <property type="entry name" value="HTHARAC"/>
</dbReference>
<dbReference type="PROSITE" id="PS50110">
    <property type="entry name" value="RESPONSE_REGULATORY"/>
    <property type="match status" value="1"/>
</dbReference>
<dbReference type="SMART" id="SM00448">
    <property type="entry name" value="REC"/>
    <property type="match status" value="1"/>
</dbReference>
<evidence type="ECO:0000256" key="7">
    <source>
        <dbReference type="SAM" id="MobiDB-lite"/>
    </source>
</evidence>
<dbReference type="GO" id="GO:0043565">
    <property type="term" value="F:sequence-specific DNA binding"/>
    <property type="evidence" value="ECO:0007669"/>
    <property type="project" value="InterPro"/>
</dbReference>
<accession>A0AA41K5U4</accession>
<dbReference type="CDD" id="cd17536">
    <property type="entry name" value="REC_YesN-like"/>
    <property type="match status" value="1"/>
</dbReference>
<dbReference type="InterPro" id="IPR001789">
    <property type="entry name" value="Sig_transdc_resp-reg_receiver"/>
</dbReference>
<dbReference type="EMBL" id="WQPS01000012">
    <property type="protein sequence ID" value="MBT9810133.1"/>
    <property type="molecule type" value="Genomic_DNA"/>
</dbReference>
<evidence type="ECO:0000256" key="1">
    <source>
        <dbReference type="ARBA" id="ARBA00018672"/>
    </source>
</evidence>
<organism evidence="10 11">
    <name type="scientific">Enterocloster citroniae</name>
    <dbReference type="NCBI Taxonomy" id="358743"/>
    <lineage>
        <taxon>Bacteria</taxon>
        <taxon>Bacillati</taxon>
        <taxon>Bacillota</taxon>
        <taxon>Clostridia</taxon>
        <taxon>Lachnospirales</taxon>
        <taxon>Lachnospiraceae</taxon>
        <taxon>Enterocloster</taxon>
    </lineage>
</organism>
<dbReference type="PANTHER" id="PTHR43280">
    <property type="entry name" value="ARAC-FAMILY TRANSCRIPTIONAL REGULATOR"/>
    <property type="match status" value="1"/>
</dbReference>
<keyword evidence="4" id="KW-0804">Transcription</keyword>
<dbReference type="Pfam" id="PF00072">
    <property type="entry name" value="Response_reg"/>
    <property type="match status" value="1"/>
</dbReference>
<dbReference type="Gene3D" id="3.40.50.2300">
    <property type="match status" value="1"/>
</dbReference>
<dbReference type="AlphaFoldDB" id="A0AA41K5U4"/>
<dbReference type="SUPFAM" id="SSF46689">
    <property type="entry name" value="Homeodomain-like"/>
    <property type="match status" value="2"/>
</dbReference>
<dbReference type="InterPro" id="IPR020449">
    <property type="entry name" value="Tscrpt_reg_AraC-type_HTH"/>
</dbReference>
<dbReference type="RefSeq" id="WP_007861076.1">
    <property type="nucleotide sequence ID" value="NZ_CABJDD010000003.1"/>
</dbReference>
<feature type="domain" description="Response regulatory" evidence="9">
    <location>
        <begin position="3"/>
        <end position="120"/>
    </location>
</feature>
<sequence length="305" mass="34161">MAGLMIAEDELIERMVLKKMLQKKFGEQCTIYEAQNGHEAVELARREEIQVIILDIGMPGMNGIQAAKIIRREHPECCIIFLTAYDRFEYARSAISVGAMEYLLKPYSSREIIHVTGEALHLADRYRTWRAGKNGAGGDGAGGDRAGGTGAEAAAGKDGAGGTGAGETASGEILPFTLRLVDEPDQEKENDESCTRLSLMVSMVEEYIRTHYMYEISMHDAAKAVNYSDPYFCKMFKQQFGQNFTSYLAEYRINEAKKLLCQPNVNVKDVGIRVGYPDNNYFTKVFRRLAGMNPSDYRMELLQKL</sequence>
<keyword evidence="2" id="KW-0805">Transcription regulation</keyword>
<feature type="modified residue" description="4-aspartylphosphate" evidence="6">
    <location>
        <position position="55"/>
    </location>
</feature>
<evidence type="ECO:0000259" key="9">
    <source>
        <dbReference type="PROSITE" id="PS50110"/>
    </source>
</evidence>
<dbReference type="PROSITE" id="PS00041">
    <property type="entry name" value="HTH_ARAC_FAMILY_1"/>
    <property type="match status" value="1"/>
</dbReference>
<evidence type="ECO:0000256" key="5">
    <source>
        <dbReference type="ARBA" id="ARBA00024867"/>
    </source>
</evidence>